<gene>
    <name evidence="1" type="ORF">RhiirC2_801436</name>
</gene>
<dbReference type="AlphaFoldDB" id="A0A2N1M2G7"/>
<evidence type="ECO:0000313" key="1">
    <source>
        <dbReference type="EMBL" id="PKK55819.1"/>
    </source>
</evidence>
<organism evidence="1 2">
    <name type="scientific">Rhizophagus irregularis</name>
    <dbReference type="NCBI Taxonomy" id="588596"/>
    <lineage>
        <taxon>Eukaryota</taxon>
        <taxon>Fungi</taxon>
        <taxon>Fungi incertae sedis</taxon>
        <taxon>Mucoromycota</taxon>
        <taxon>Glomeromycotina</taxon>
        <taxon>Glomeromycetes</taxon>
        <taxon>Glomerales</taxon>
        <taxon>Glomeraceae</taxon>
        <taxon>Rhizophagus</taxon>
    </lineage>
</organism>
<name>A0A2N1M2G7_9GLOM</name>
<dbReference type="VEuPathDB" id="FungiDB:RhiirA1_400287"/>
<dbReference type="EMBL" id="LLXL01006770">
    <property type="protein sequence ID" value="PKK55819.1"/>
    <property type="molecule type" value="Genomic_DNA"/>
</dbReference>
<comment type="caution">
    <text evidence="1">The sequence shown here is derived from an EMBL/GenBank/DDBJ whole genome shotgun (WGS) entry which is preliminary data.</text>
</comment>
<reference evidence="1 2" key="1">
    <citation type="submission" date="2016-04" db="EMBL/GenBank/DDBJ databases">
        <title>Genome analyses suggest a sexual origin of heterokaryosis in a supposedly ancient asexual fungus.</title>
        <authorList>
            <person name="Ropars J."/>
            <person name="Sedzielewska K."/>
            <person name="Noel J."/>
            <person name="Charron P."/>
            <person name="Farinelli L."/>
            <person name="Marton T."/>
            <person name="Kruger M."/>
            <person name="Pelin A."/>
            <person name="Brachmann A."/>
            <person name="Corradi N."/>
        </authorList>
    </citation>
    <scope>NUCLEOTIDE SEQUENCE [LARGE SCALE GENOMIC DNA]</scope>
    <source>
        <strain evidence="1 2">C2</strain>
    </source>
</reference>
<sequence length="245" mass="29652">MVPLRPVMLTWNNIIIEKPIRHSIRYYNEILNLEKFFNLRRNRKYTLDSVEWAITFEFLKENENTLQTNFHTTKRCCYKIKNLIEEIPTVEQRKLINFDIYKDWNVLMRNIIYYSIICLIEKIKEYDIYTLDEAKIIDLFINEPFGEVKVNDNKLTFVDIIKGFFPNLLADFLRQEIKMTKVHILETGVKFLDFVFESTHKIWIDRCDLQQDKEKSLGVTKEDKKLYSYDKNMVKKILIIKSIKR</sequence>
<accession>A0A2N1M2G7</accession>
<reference evidence="1 2" key="2">
    <citation type="submission" date="2017-10" db="EMBL/GenBank/DDBJ databases">
        <title>Extensive intraspecific genome diversity in a model arbuscular mycorrhizal fungus.</title>
        <authorList>
            <person name="Chen E.C.H."/>
            <person name="Morin E."/>
            <person name="Baudet D."/>
            <person name="Noel J."/>
            <person name="Ndikumana S."/>
            <person name="Charron P."/>
            <person name="St-Onge C."/>
            <person name="Giorgi J."/>
            <person name="Grigoriev I.V."/>
            <person name="Roux C."/>
            <person name="Martin F.M."/>
            <person name="Corradi N."/>
        </authorList>
    </citation>
    <scope>NUCLEOTIDE SEQUENCE [LARGE SCALE GENOMIC DNA]</scope>
    <source>
        <strain evidence="1 2">C2</strain>
    </source>
</reference>
<evidence type="ECO:0000313" key="2">
    <source>
        <dbReference type="Proteomes" id="UP000233469"/>
    </source>
</evidence>
<dbReference type="Proteomes" id="UP000233469">
    <property type="component" value="Unassembled WGS sequence"/>
</dbReference>
<proteinExistence type="predicted"/>
<protein>
    <submittedName>
        <fullName evidence="1">Uncharacterized protein</fullName>
    </submittedName>
</protein>